<protein>
    <submittedName>
        <fullName evidence="1">Uncharacterized protein</fullName>
    </submittedName>
</protein>
<dbReference type="AlphaFoldDB" id="A0A2J7YUS0"/>
<sequence>MPAGEWEWEVAALGLAPAPLAAMREALAAR</sequence>
<comment type="caution">
    <text evidence="1">The sequence shown here is derived from an EMBL/GenBank/DDBJ whole genome shotgun (WGS) entry which is preliminary data.</text>
</comment>
<gene>
    <name evidence="1" type="ORF">SMF913_27104</name>
</gene>
<name>A0A2J7YUS0_STRMQ</name>
<keyword evidence="2" id="KW-1185">Reference proteome</keyword>
<reference evidence="1 2" key="1">
    <citation type="submission" date="2015-09" db="EMBL/GenBank/DDBJ databases">
        <title>Genome sequence, genome mining and natural product profiling of a biocontrol bacterium Streptomyces malaysiensis F913.</title>
        <authorList>
            <person name="Xu Y."/>
            <person name="Wei J."/>
            <person name="Xie J."/>
            <person name="Li T."/>
            <person name="Zhou Z."/>
        </authorList>
    </citation>
    <scope>NUCLEOTIDE SEQUENCE [LARGE SCALE GENOMIC DNA]</scope>
    <source>
        <strain evidence="1 2">F913</strain>
    </source>
</reference>
<dbReference type="Proteomes" id="UP000236520">
    <property type="component" value="Unassembled WGS sequence"/>
</dbReference>
<accession>A0A2J7YUS0</accession>
<evidence type="ECO:0000313" key="2">
    <source>
        <dbReference type="Proteomes" id="UP000236520"/>
    </source>
</evidence>
<evidence type="ECO:0000313" key="1">
    <source>
        <dbReference type="EMBL" id="PNG91639.1"/>
    </source>
</evidence>
<dbReference type="EMBL" id="LJIW01000002">
    <property type="protein sequence ID" value="PNG91639.1"/>
    <property type="molecule type" value="Genomic_DNA"/>
</dbReference>
<organism evidence="1 2">
    <name type="scientific">Streptomyces malaysiensis</name>
    <dbReference type="NCBI Taxonomy" id="92644"/>
    <lineage>
        <taxon>Bacteria</taxon>
        <taxon>Bacillati</taxon>
        <taxon>Actinomycetota</taxon>
        <taxon>Actinomycetes</taxon>
        <taxon>Kitasatosporales</taxon>
        <taxon>Streptomycetaceae</taxon>
        <taxon>Streptomyces</taxon>
        <taxon>Streptomyces violaceusniger group</taxon>
    </lineage>
</organism>
<proteinExistence type="predicted"/>